<proteinExistence type="predicted"/>
<dbReference type="Proteomes" id="UP000027936">
    <property type="component" value="Unassembled WGS sequence"/>
</dbReference>
<evidence type="ECO:0000256" key="1">
    <source>
        <dbReference type="SAM" id="Phobius"/>
    </source>
</evidence>
<dbReference type="EMBL" id="JJRY01000044">
    <property type="protein sequence ID" value="KEF35890.1"/>
    <property type="molecule type" value="Genomic_DNA"/>
</dbReference>
<reference evidence="2 3" key="1">
    <citation type="submission" date="2014-04" db="EMBL/GenBank/DDBJ databases">
        <title>Draft genome sequence of Bacillus azotoformans MEV2011, a (co-) denitrifying strain unable to grow in the presence of oxygen.</title>
        <authorList>
            <person name="Nielsen M."/>
            <person name="Schreiber L."/>
            <person name="Finster K."/>
            <person name="Schramm A."/>
        </authorList>
    </citation>
    <scope>NUCLEOTIDE SEQUENCE [LARGE SCALE GENOMIC DNA]</scope>
    <source>
        <strain evidence="2 3">MEV2011</strain>
    </source>
</reference>
<dbReference type="RefSeq" id="WP_035199061.1">
    <property type="nucleotide sequence ID" value="NZ_JJRY01000044.1"/>
</dbReference>
<name>A0A072NRP6_SCHAZ</name>
<sequence length="64" mass="7940">MKEWWNKKKEKMRKSKKHNDDYTFGDFLIDVLIWIPELVLLPFRIIFWLLRGLARLMENIFDTV</sequence>
<keyword evidence="1" id="KW-0472">Membrane</keyword>
<gene>
    <name evidence="2" type="ORF">M670_04944</name>
</gene>
<comment type="caution">
    <text evidence="2">The sequence shown here is derived from an EMBL/GenBank/DDBJ whole genome shotgun (WGS) entry which is preliminary data.</text>
</comment>
<evidence type="ECO:0000313" key="3">
    <source>
        <dbReference type="Proteomes" id="UP000027936"/>
    </source>
</evidence>
<protein>
    <submittedName>
        <fullName evidence="2">Uncharacterized protein</fullName>
    </submittedName>
</protein>
<keyword evidence="1" id="KW-1133">Transmembrane helix</keyword>
<dbReference type="PATRIC" id="fig|1348973.3.peg.4800"/>
<dbReference type="OrthoDB" id="2706699at2"/>
<evidence type="ECO:0000313" key="2">
    <source>
        <dbReference type="EMBL" id="KEF35890.1"/>
    </source>
</evidence>
<dbReference type="AlphaFoldDB" id="A0A072NRP6"/>
<accession>A0A072NRP6</accession>
<keyword evidence="1" id="KW-0812">Transmembrane</keyword>
<feature type="transmembrane region" description="Helical" evidence="1">
    <location>
        <begin position="21"/>
        <end position="50"/>
    </location>
</feature>
<organism evidence="2 3">
    <name type="scientific">Schinkia azotoformans MEV2011</name>
    <dbReference type="NCBI Taxonomy" id="1348973"/>
    <lineage>
        <taxon>Bacteria</taxon>
        <taxon>Bacillati</taxon>
        <taxon>Bacillota</taxon>
        <taxon>Bacilli</taxon>
        <taxon>Bacillales</taxon>
        <taxon>Bacillaceae</taxon>
        <taxon>Calidifontibacillus/Schinkia group</taxon>
        <taxon>Schinkia</taxon>
    </lineage>
</organism>